<accession>A0A7T3KUA1</accession>
<feature type="transmembrane region" description="Helical" evidence="8">
    <location>
        <begin position="70"/>
        <end position="99"/>
    </location>
</feature>
<dbReference type="Pfam" id="PF01554">
    <property type="entry name" value="MatE"/>
    <property type="match status" value="2"/>
</dbReference>
<evidence type="ECO:0000313" key="10">
    <source>
        <dbReference type="Proteomes" id="UP000595001"/>
    </source>
</evidence>
<feature type="transmembrane region" description="Helical" evidence="8">
    <location>
        <begin position="189"/>
        <end position="209"/>
    </location>
</feature>
<proteinExistence type="predicted"/>
<keyword evidence="3" id="KW-1003">Cell membrane</keyword>
<dbReference type="PANTHER" id="PTHR43549:SF2">
    <property type="entry name" value="MULTIDRUG RESISTANCE PROTEIN NORM-RELATED"/>
    <property type="match status" value="1"/>
</dbReference>
<protein>
    <submittedName>
        <fullName evidence="9">MATE family efflux transporter</fullName>
    </submittedName>
</protein>
<evidence type="ECO:0000256" key="7">
    <source>
        <dbReference type="SAM" id="MobiDB-lite"/>
    </source>
</evidence>
<feature type="transmembrane region" description="Helical" evidence="8">
    <location>
        <begin position="475"/>
        <end position="495"/>
    </location>
</feature>
<keyword evidence="5 8" id="KW-1133">Transmembrane helix</keyword>
<feature type="transmembrane region" description="Helical" evidence="8">
    <location>
        <begin position="119"/>
        <end position="137"/>
    </location>
</feature>
<dbReference type="GO" id="GO:0042910">
    <property type="term" value="F:xenobiotic transmembrane transporter activity"/>
    <property type="evidence" value="ECO:0007669"/>
    <property type="project" value="InterPro"/>
</dbReference>
<feature type="transmembrane region" description="Helical" evidence="8">
    <location>
        <begin position="342"/>
        <end position="362"/>
    </location>
</feature>
<feature type="transmembrane region" description="Helical" evidence="8">
    <location>
        <begin position="411"/>
        <end position="429"/>
    </location>
</feature>
<evidence type="ECO:0000313" key="9">
    <source>
        <dbReference type="EMBL" id="QPV62069.1"/>
    </source>
</evidence>
<dbReference type="OrthoDB" id="214119at2157"/>
<feature type="region of interest" description="Disordered" evidence="7">
    <location>
        <begin position="506"/>
        <end position="526"/>
    </location>
</feature>
<keyword evidence="2" id="KW-0813">Transport</keyword>
<evidence type="ECO:0000256" key="3">
    <source>
        <dbReference type="ARBA" id="ARBA00022475"/>
    </source>
</evidence>
<dbReference type="EMBL" id="CP065856">
    <property type="protein sequence ID" value="QPV62069.1"/>
    <property type="molecule type" value="Genomic_DNA"/>
</dbReference>
<dbReference type="PIRSF" id="PIRSF006603">
    <property type="entry name" value="DinF"/>
    <property type="match status" value="1"/>
</dbReference>
<dbReference type="InterPro" id="IPR002528">
    <property type="entry name" value="MATE_fam"/>
</dbReference>
<dbReference type="InterPro" id="IPR048279">
    <property type="entry name" value="MdtK-like"/>
</dbReference>
<dbReference type="GeneID" id="60589853"/>
<dbReference type="RefSeq" id="WP_198060886.1">
    <property type="nucleotide sequence ID" value="NZ_CP065856.1"/>
</dbReference>
<comment type="subcellular location">
    <subcellularLocation>
        <location evidence="1">Cell membrane</location>
        <topology evidence="1">Multi-pass membrane protein</topology>
    </subcellularLocation>
</comment>
<keyword evidence="10" id="KW-1185">Reference proteome</keyword>
<feature type="transmembrane region" description="Helical" evidence="8">
    <location>
        <begin position="157"/>
        <end position="177"/>
    </location>
</feature>
<dbReference type="AlphaFoldDB" id="A0A7T3KUA1"/>
<dbReference type="KEGG" id="hlt:I7X12_15130"/>
<feature type="transmembrane region" description="Helical" evidence="8">
    <location>
        <begin position="221"/>
        <end position="240"/>
    </location>
</feature>
<keyword evidence="4 8" id="KW-0812">Transmembrane</keyword>
<evidence type="ECO:0000256" key="2">
    <source>
        <dbReference type="ARBA" id="ARBA00022448"/>
    </source>
</evidence>
<dbReference type="CDD" id="cd13142">
    <property type="entry name" value="MATE_like_12"/>
    <property type="match status" value="1"/>
</dbReference>
<feature type="compositionally biased region" description="Acidic residues" evidence="7">
    <location>
        <begin position="517"/>
        <end position="526"/>
    </location>
</feature>
<evidence type="ECO:0000256" key="6">
    <source>
        <dbReference type="ARBA" id="ARBA00023136"/>
    </source>
</evidence>
<organism evidence="9 10">
    <name type="scientific">Halosimplex litoreum</name>
    <dbReference type="NCBI Taxonomy" id="1198301"/>
    <lineage>
        <taxon>Archaea</taxon>
        <taxon>Methanobacteriati</taxon>
        <taxon>Methanobacteriota</taxon>
        <taxon>Stenosarchaea group</taxon>
        <taxon>Halobacteria</taxon>
        <taxon>Halobacteriales</taxon>
        <taxon>Haloarculaceae</taxon>
        <taxon>Halosimplex</taxon>
    </lineage>
</organism>
<evidence type="ECO:0000256" key="1">
    <source>
        <dbReference type="ARBA" id="ARBA00004651"/>
    </source>
</evidence>
<evidence type="ECO:0000256" key="8">
    <source>
        <dbReference type="SAM" id="Phobius"/>
    </source>
</evidence>
<dbReference type="GO" id="GO:0005886">
    <property type="term" value="C:plasma membrane"/>
    <property type="evidence" value="ECO:0007669"/>
    <property type="project" value="UniProtKB-SubCell"/>
</dbReference>
<name>A0A7T3KUA1_9EURY</name>
<dbReference type="GO" id="GO:0015297">
    <property type="term" value="F:antiporter activity"/>
    <property type="evidence" value="ECO:0007669"/>
    <property type="project" value="InterPro"/>
</dbReference>
<feature type="transmembrane region" description="Helical" evidence="8">
    <location>
        <begin position="382"/>
        <end position="399"/>
    </location>
</feature>
<reference evidence="9 10" key="1">
    <citation type="submission" date="2020-12" db="EMBL/GenBank/DDBJ databases">
        <title>Halosimplex halophilum sp. nov. and Halosimplex salinum sp. nov., two new members of the genus Halosimplex.</title>
        <authorList>
            <person name="Cui H.L."/>
        </authorList>
    </citation>
    <scope>NUCLEOTIDE SEQUENCE [LARGE SCALE GENOMIC DNA]</scope>
    <source>
        <strain evidence="9 10">YGH94</strain>
    </source>
</reference>
<evidence type="ECO:0000256" key="4">
    <source>
        <dbReference type="ARBA" id="ARBA00022692"/>
    </source>
</evidence>
<dbReference type="Proteomes" id="UP000595001">
    <property type="component" value="Chromosome"/>
</dbReference>
<evidence type="ECO:0000256" key="5">
    <source>
        <dbReference type="ARBA" id="ARBA00022989"/>
    </source>
</evidence>
<feature type="transmembrane region" description="Helical" evidence="8">
    <location>
        <begin position="305"/>
        <end position="321"/>
    </location>
</feature>
<feature type="transmembrane region" description="Helical" evidence="8">
    <location>
        <begin position="38"/>
        <end position="58"/>
    </location>
</feature>
<keyword evidence="6 8" id="KW-0472">Membrane</keyword>
<dbReference type="InterPro" id="IPR052031">
    <property type="entry name" value="Membrane_Transporter-Flippase"/>
</dbReference>
<feature type="transmembrane region" description="Helical" evidence="8">
    <location>
        <begin position="441"/>
        <end position="468"/>
    </location>
</feature>
<sequence length="526" mass="55758">MAGSSLDRLVAGVRKRVNMVFKGREEFDLTSGGIARPLFYLSIPIVVTNLLQTMYNLVDTIWLGQYSTEALAAISFAFPLVFFLISLGLGISIAGSILVAQNVGAGDERQAEFAASQTVTFAIIASLVLGSVGYFAVGDLLQLLGASDDVLPGATAYLQIISLGMVFMFAFFVFMSLMRGYGDTITPMLVMFVTVVVNMVLDPFLIFGWGPFPRLGVEGAAYATIFSRALATVIGMYIMFEGSRGVRIRLADMAPDLTYLRKLLRVGIPASIEGTGNSIAVNLMLVIVSTFPTVVVAAYGVGVRMFSVIFLPAIAVGRGVETMSGQNIGAGEQERAASATHFAARAMFLVLLVVSALTWLGAGNIVAVFSDDPEVVEVGTVFLRYVAPTFGFTGIFHSYKGGFRGAGKTMTAALISIGMLGAIRLPVALVASQELAYQGSWLAGLVAAIPFDPLAALVDAPLATLAAFEMGYRGIWVAFAVSNVAGAAIAFGWYIRGTWRDADLTDDTTGMSASTDPEPDPEPTDD</sequence>
<dbReference type="PANTHER" id="PTHR43549">
    <property type="entry name" value="MULTIDRUG RESISTANCE PROTEIN YPNP-RELATED"/>
    <property type="match status" value="1"/>
</dbReference>
<gene>
    <name evidence="9" type="ORF">I7X12_15130</name>
</gene>
<dbReference type="NCBIfam" id="TIGR00797">
    <property type="entry name" value="matE"/>
    <property type="match status" value="1"/>
</dbReference>